<organism evidence="1 2">
    <name type="scientific">Fragariocoptes setiger</name>
    <dbReference type="NCBI Taxonomy" id="1670756"/>
    <lineage>
        <taxon>Eukaryota</taxon>
        <taxon>Metazoa</taxon>
        <taxon>Ecdysozoa</taxon>
        <taxon>Arthropoda</taxon>
        <taxon>Chelicerata</taxon>
        <taxon>Arachnida</taxon>
        <taxon>Acari</taxon>
        <taxon>Acariformes</taxon>
        <taxon>Trombidiformes</taxon>
        <taxon>Prostigmata</taxon>
        <taxon>Eupodina</taxon>
        <taxon>Eriophyoidea</taxon>
        <taxon>Phytoptidae</taxon>
        <taxon>Fragariocoptes</taxon>
    </lineage>
</organism>
<name>A0ABQ7S6M7_9ACAR</name>
<reference evidence="1 2" key="1">
    <citation type="submission" date="2020-10" db="EMBL/GenBank/DDBJ databases">
        <authorList>
            <person name="Klimov P.B."/>
            <person name="Dyachkov S.M."/>
            <person name="Chetverikov P.E."/>
        </authorList>
    </citation>
    <scope>NUCLEOTIDE SEQUENCE [LARGE SCALE GENOMIC DNA]</scope>
    <source>
        <strain evidence="1">BMOC 18-1129-001#AD2665</strain>
        <tissue evidence="1">Entire mites</tissue>
    </source>
</reference>
<feature type="non-terminal residue" evidence="1">
    <location>
        <position position="258"/>
    </location>
</feature>
<feature type="non-terminal residue" evidence="1">
    <location>
        <position position="1"/>
    </location>
</feature>
<gene>
    <name evidence="1" type="ORF">GZH46_02471</name>
</gene>
<keyword evidence="2" id="KW-1185">Reference proteome</keyword>
<sequence length="258" mass="28629">TVNGAPAQSTRPDPINCTNHLDTIDRCSSLSTYSFVTSFNPYPRSANEVKQSCQRINDGLKCIKVQSKCLSSVARRSLQSFANGRSRHSKKLCANPDGEASKKFYQTFDCILRNKGGEFAKSERDIIQSIEAITKAKLAWKDRFNHACCAASNFKETYRYISHKSIIDSFPFAYLREKRSLKDIGPQCVAFRSTAEEMVDSIVGELLDTACPDQQRLRQVCPSLGKLEPAAGTWKAVSLTRAALELVIVLSNTSGEDV</sequence>
<proteinExistence type="predicted"/>
<dbReference type="Proteomes" id="UP000825002">
    <property type="component" value="Unassembled WGS sequence"/>
</dbReference>
<dbReference type="PANTHER" id="PTHR33964:SF1">
    <property type="entry name" value="RE45066P"/>
    <property type="match status" value="1"/>
</dbReference>
<evidence type="ECO:0000313" key="1">
    <source>
        <dbReference type="EMBL" id="KAG9509021.1"/>
    </source>
</evidence>
<evidence type="ECO:0000313" key="2">
    <source>
        <dbReference type="Proteomes" id="UP000825002"/>
    </source>
</evidence>
<comment type="caution">
    <text evidence="1">The sequence shown here is derived from an EMBL/GenBank/DDBJ whole genome shotgun (WGS) entry which is preliminary data.</text>
</comment>
<dbReference type="PANTHER" id="PTHR33964">
    <property type="entry name" value="RE45066P-RELATED"/>
    <property type="match status" value="1"/>
</dbReference>
<accession>A0ABQ7S6M7</accession>
<dbReference type="EMBL" id="JAIFTH010000729">
    <property type="protein sequence ID" value="KAG9509021.1"/>
    <property type="molecule type" value="Genomic_DNA"/>
</dbReference>
<protein>
    <submittedName>
        <fullName evidence="1">Uncharacterized protein</fullName>
    </submittedName>
</protein>